<protein>
    <submittedName>
        <fullName evidence="4">Methanogenic corrinoid protein MtbC1</fullName>
    </submittedName>
</protein>
<feature type="domain" description="B12-binding" evidence="3">
    <location>
        <begin position="90"/>
        <end position="215"/>
    </location>
</feature>
<comment type="caution">
    <text evidence="4">The sequence shown here is derived from an EMBL/GenBank/DDBJ whole genome shotgun (WGS) entry which is preliminary data.</text>
</comment>
<dbReference type="PANTHER" id="PTHR45833:SF1">
    <property type="entry name" value="METHIONINE SYNTHASE"/>
    <property type="match status" value="1"/>
</dbReference>
<accession>A0A660L3M4</accession>
<dbReference type="GO" id="GO:0031419">
    <property type="term" value="F:cobalamin binding"/>
    <property type="evidence" value="ECO:0007669"/>
    <property type="project" value="InterPro"/>
</dbReference>
<dbReference type="AlphaFoldDB" id="A0A660L3M4"/>
<name>A0A660L3M4_9ACTN</name>
<dbReference type="InterPro" id="IPR036594">
    <property type="entry name" value="Meth_synthase_dom"/>
</dbReference>
<keyword evidence="2" id="KW-0170">Cobalt</keyword>
<evidence type="ECO:0000256" key="2">
    <source>
        <dbReference type="ARBA" id="ARBA00023285"/>
    </source>
</evidence>
<dbReference type="EMBL" id="RBIL01000002">
    <property type="protein sequence ID" value="RKQ87539.1"/>
    <property type="molecule type" value="Genomic_DNA"/>
</dbReference>
<dbReference type="SUPFAM" id="SSF52242">
    <property type="entry name" value="Cobalamin (vitamin B12)-binding domain"/>
    <property type="match status" value="1"/>
</dbReference>
<keyword evidence="1" id="KW-0479">Metal-binding</keyword>
<organism evidence="4 5">
    <name type="scientific">Solirubrobacter pauli</name>
    <dbReference type="NCBI Taxonomy" id="166793"/>
    <lineage>
        <taxon>Bacteria</taxon>
        <taxon>Bacillati</taxon>
        <taxon>Actinomycetota</taxon>
        <taxon>Thermoleophilia</taxon>
        <taxon>Solirubrobacterales</taxon>
        <taxon>Solirubrobacteraceae</taxon>
        <taxon>Solirubrobacter</taxon>
    </lineage>
</organism>
<dbReference type="GO" id="GO:0005829">
    <property type="term" value="C:cytosol"/>
    <property type="evidence" value="ECO:0007669"/>
    <property type="project" value="TreeGrafter"/>
</dbReference>
<dbReference type="PROSITE" id="PS51332">
    <property type="entry name" value="B12_BINDING"/>
    <property type="match status" value="1"/>
</dbReference>
<proteinExistence type="predicted"/>
<evidence type="ECO:0000313" key="5">
    <source>
        <dbReference type="Proteomes" id="UP000278962"/>
    </source>
</evidence>
<dbReference type="Gene3D" id="3.40.50.280">
    <property type="entry name" value="Cobalamin-binding domain"/>
    <property type="match status" value="1"/>
</dbReference>
<reference evidence="4 5" key="1">
    <citation type="submission" date="2018-10" db="EMBL/GenBank/DDBJ databases">
        <title>Genomic Encyclopedia of Archaeal and Bacterial Type Strains, Phase II (KMG-II): from individual species to whole genera.</title>
        <authorList>
            <person name="Goeker M."/>
        </authorList>
    </citation>
    <scope>NUCLEOTIDE SEQUENCE [LARGE SCALE GENOMIC DNA]</scope>
    <source>
        <strain evidence="4 5">DSM 14954</strain>
    </source>
</reference>
<dbReference type="Proteomes" id="UP000278962">
    <property type="component" value="Unassembled WGS sequence"/>
</dbReference>
<gene>
    <name evidence="4" type="ORF">C8N24_5563</name>
</gene>
<dbReference type="InterPro" id="IPR003759">
    <property type="entry name" value="Cbl-bd_cap"/>
</dbReference>
<dbReference type="InterPro" id="IPR006158">
    <property type="entry name" value="Cobalamin-bd"/>
</dbReference>
<evidence type="ECO:0000256" key="1">
    <source>
        <dbReference type="ARBA" id="ARBA00022723"/>
    </source>
</evidence>
<dbReference type="GO" id="GO:0050667">
    <property type="term" value="P:homocysteine metabolic process"/>
    <property type="evidence" value="ECO:0007669"/>
    <property type="project" value="TreeGrafter"/>
</dbReference>
<dbReference type="RefSeq" id="WP_170179464.1">
    <property type="nucleotide sequence ID" value="NZ_RBIL01000002.1"/>
</dbReference>
<dbReference type="Pfam" id="PF02607">
    <property type="entry name" value="B12-binding_2"/>
    <property type="match status" value="1"/>
</dbReference>
<dbReference type="Gene3D" id="1.10.1240.10">
    <property type="entry name" value="Methionine synthase domain"/>
    <property type="match status" value="1"/>
</dbReference>
<dbReference type="PANTHER" id="PTHR45833">
    <property type="entry name" value="METHIONINE SYNTHASE"/>
    <property type="match status" value="1"/>
</dbReference>
<dbReference type="InterPro" id="IPR050554">
    <property type="entry name" value="Met_Synthase/Corrinoid"/>
</dbReference>
<dbReference type="GO" id="GO:0008705">
    <property type="term" value="F:methionine synthase activity"/>
    <property type="evidence" value="ECO:0007669"/>
    <property type="project" value="TreeGrafter"/>
</dbReference>
<evidence type="ECO:0000259" key="3">
    <source>
        <dbReference type="PROSITE" id="PS51332"/>
    </source>
</evidence>
<keyword evidence="5" id="KW-1185">Reference proteome</keyword>
<evidence type="ECO:0000313" key="4">
    <source>
        <dbReference type="EMBL" id="RKQ87539.1"/>
    </source>
</evidence>
<sequence length="216" mass="23042">MSLDEHRTDFLDALLARDSARARGVVEAALENGTPVPDLYLSVLAPALREVGHRWAMGELNVAEEHYATAIAQSILDGLSRRLPRAERDGRLAVVTGTPGEQHALGARMVGDFLEADGWEVIQLGPGVPAEDLFALVEREQPDLVALSTATAGALDGVAEVLGGLARLSPRPFVVAGGQVWTASTRSTALELGADHVEQDPRQLVAYLYERIPPPG</sequence>
<dbReference type="GO" id="GO:0046653">
    <property type="term" value="P:tetrahydrofolate metabolic process"/>
    <property type="evidence" value="ECO:0007669"/>
    <property type="project" value="TreeGrafter"/>
</dbReference>
<dbReference type="InterPro" id="IPR036724">
    <property type="entry name" value="Cobalamin-bd_sf"/>
</dbReference>
<dbReference type="GO" id="GO:0046872">
    <property type="term" value="F:metal ion binding"/>
    <property type="evidence" value="ECO:0007669"/>
    <property type="project" value="UniProtKB-KW"/>
</dbReference>
<dbReference type="Pfam" id="PF02310">
    <property type="entry name" value="B12-binding"/>
    <property type="match status" value="1"/>
</dbReference>